<feature type="compositionally biased region" description="Low complexity" evidence="1">
    <location>
        <begin position="51"/>
        <end position="64"/>
    </location>
</feature>
<feature type="region of interest" description="Disordered" evidence="1">
    <location>
        <begin position="33"/>
        <end position="65"/>
    </location>
</feature>
<dbReference type="OrthoDB" id="5240751at2759"/>
<feature type="compositionally biased region" description="Low complexity" evidence="1">
    <location>
        <begin position="346"/>
        <end position="362"/>
    </location>
</feature>
<sequence length="415" mass="43272">MDRLASSIQGSDMESLNDKANVVAQESATSTFKSIAIPTDTGGSGAGESGDSGNNPNNPGAASNHVSFVEPSSSVFALSSVPTQAFEYNTQNDVDIDLLLWQGWSGDINSFKNISKATFDDNAVNAEAEDPFVRVSASGATLDFSAFKDDKLSTYIKNRMRLVVNWHTANLTGNTTSPVFAIVNSVGEVADEESDITSANQDMDTGGNETIISLSPSTTADSTDPGNVSGSDATSSAVSGTNSSESDGDNSGGGGGGGLAKGAIAGIAVGAVIGVLLIGAMIWFFLRKRRQNKKLAGGYTGTDSAGTYMVDKETHGRTTDSPNSPYTDDNHNQHVPIDDSARDSEAIGTTERGGITRTSTSGSQGGRGSTGAQTPQGMSSNVAHLVEDGMTVDEIRRLEEEERQLDDEIERAARR</sequence>
<dbReference type="STRING" id="78410.A0A0P7B7Z0"/>
<proteinExistence type="predicted"/>
<evidence type="ECO:0000256" key="2">
    <source>
        <dbReference type="SAM" id="Phobius"/>
    </source>
</evidence>
<feature type="region of interest" description="Disordered" evidence="1">
    <location>
        <begin position="313"/>
        <end position="388"/>
    </location>
</feature>
<protein>
    <recommendedName>
        <fullName evidence="5">Mid2 domain-containing protein</fullName>
    </recommendedName>
</protein>
<keyword evidence="4" id="KW-1185">Reference proteome</keyword>
<dbReference type="EMBL" id="LKCW01000145">
    <property type="protein sequence ID" value="KPM38061.1"/>
    <property type="molecule type" value="Genomic_DNA"/>
</dbReference>
<feature type="transmembrane region" description="Helical" evidence="2">
    <location>
        <begin position="263"/>
        <end position="286"/>
    </location>
</feature>
<comment type="caution">
    <text evidence="3">The sequence shown here is derived from an EMBL/GenBank/DDBJ whole genome shotgun (WGS) entry which is preliminary data.</text>
</comment>
<dbReference type="Proteomes" id="UP000050424">
    <property type="component" value="Unassembled WGS sequence"/>
</dbReference>
<feature type="compositionally biased region" description="Polar residues" evidence="1">
    <location>
        <begin position="196"/>
        <end position="245"/>
    </location>
</feature>
<gene>
    <name evidence="3" type="ORF">AK830_g8471</name>
</gene>
<evidence type="ECO:0000313" key="4">
    <source>
        <dbReference type="Proteomes" id="UP000050424"/>
    </source>
</evidence>
<feature type="region of interest" description="Disordered" evidence="1">
    <location>
        <begin position="193"/>
        <end position="254"/>
    </location>
</feature>
<reference evidence="3 4" key="1">
    <citation type="submission" date="2015-09" db="EMBL/GenBank/DDBJ databases">
        <title>Draft genome of a European isolate of the apple canker pathogen Neonectria ditissima.</title>
        <authorList>
            <person name="Gomez-Cortecero A."/>
            <person name="Harrison R.J."/>
            <person name="Armitage A.D."/>
        </authorList>
    </citation>
    <scope>NUCLEOTIDE SEQUENCE [LARGE SCALE GENOMIC DNA]</scope>
    <source>
        <strain evidence="3 4">R09/05</strain>
    </source>
</reference>
<keyword evidence="2" id="KW-1133">Transmembrane helix</keyword>
<dbReference type="CDD" id="cd12087">
    <property type="entry name" value="TM_EGFR-like"/>
    <property type="match status" value="1"/>
</dbReference>
<evidence type="ECO:0008006" key="5">
    <source>
        <dbReference type="Google" id="ProtNLM"/>
    </source>
</evidence>
<keyword evidence="2" id="KW-0812">Transmembrane</keyword>
<feature type="compositionally biased region" description="Basic and acidic residues" evidence="1">
    <location>
        <begin position="328"/>
        <end position="345"/>
    </location>
</feature>
<name>A0A0P7B7Z0_9HYPO</name>
<dbReference type="AlphaFoldDB" id="A0A0P7B7Z0"/>
<organism evidence="3 4">
    <name type="scientific">Neonectria ditissima</name>
    <dbReference type="NCBI Taxonomy" id="78410"/>
    <lineage>
        <taxon>Eukaryota</taxon>
        <taxon>Fungi</taxon>
        <taxon>Dikarya</taxon>
        <taxon>Ascomycota</taxon>
        <taxon>Pezizomycotina</taxon>
        <taxon>Sordariomycetes</taxon>
        <taxon>Hypocreomycetidae</taxon>
        <taxon>Hypocreales</taxon>
        <taxon>Nectriaceae</taxon>
        <taxon>Neonectria</taxon>
    </lineage>
</organism>
<evidence type="ECO:0000256" key="1">
    <source>
        <dbReference type="SAM" id="MobiDB-lite"/>
    </source>
</evidence>
<evidence type="ECO:0000313" key="3">
    <source>
        <dbReference type="EMBL" id="KPM38061.1"/>
    </source>
</evidence>
<accession>A0A0P7B7Z0</accession>
<keyword evidence="2" id="KW-0472">Membrane</keyword>